<dbReference type="GO" id="GO:0070971">
    <property type="term" value="C:endoplasmic reticulum exit site"/>
    <property type="evidence" value="ECO:0007669"/>
    <property type="project" value="UniProtKB-ARBA"/>
</dbReference>
<feature type="compositionally biased region" description="Acidic residues" evidence="13">
    <location>
        <begin position="776"/>
        <end position="785"/>
    </location>
</feature>
<keyword evidence="17" id="KW-1185">Reference proteome</keyword>
<comment type="function">
    <text evidence="11">Plays a role in the organization of the endoplasmic reticulum exit sites (ERES), also known as transitional endoplasmic reticulum (tER). Required for secretory cargo traffic from the endoplasmic reticulum to the Golgi apparatus. Involved in peroxisome biogenesis. Regulates the transport of peroxisomal biogenesis factors PEX3 and PEX16 from the ER to peroxisomes.</text>
</comment>
<evidence type="ECO:0000256" key="4">
    <source>
        <dbReference type="ARBA" id="ARBA00022448"/>
    </source>
</evidence>
<evidence type="ECO:0000256" key="8">
    <source>
        <dbReference type="ARBA" id="ARBA00022927"/>
    </source>
</evidence>
<dbReference type="GO" id="GO:0016192">
    <property type="term" value="P:vesicle-mediated transport"/>
    <property type="evidence" value="ECO:0007669"/>
    <property type="project" value="UniProtKB-KW"/>
</dbReference>
<dbReference type="GO" id="GO:0015031">
    <property type="term" value="P:protein transport"/>
    <property type="evidence" value="ECO:0007669"/>
    <property type="project" value="UniProtKB-KW"/>
</dbReference>
<dbReference type="Proteomes" id="UP000812440">
    <property type="component" value="Chromosome 4"/>
</dbReference>
<proteinExistence type="inferred from homology"/>
<feature type="region of interest" description="Disordered" evidence="13">
    <location>
        <begin position="768"/>
        <end position="794"/>
    </location>
</feature>
<dbReference type="Gene3D" id="1.25.40.1030">
    <property type="match status" value="1"/>
</dbReference>
<dbReference type="GO" id="GO:0000139">
    <property type="term" value="C:Golgi membrane"/>
    <property type="evidence" value="ECO:0007669"/>
    <property type="project" value="UniProtKB-SubCell"/>
</dbReference>
<dbReference type="CDD" id="cd09233">
    <property type="entry name" value="ACE1-Sec16-like"/>
    <property type="match status" value="1"/>
</dbReference>
<sequence length="949" mass="108262">MDPWRGMYPRTLPNQVLNGSYGYYQQPHPNGIQPSWPDRWVDCYSQNATVTHCQDNWGRPVPRAEIYDRKNPSANRPHSSHGYNTKYGSYENTMKNKTSSDYYLRARQDERMRGAQSKRTGHWEMNYYGMLQSQTEFQPWSQGYEDSHCVWQQKCDVPDKLESCSSGEPSLLSQYRDSGMSSSSYELSQYLHSPSDTINSNSWYTRQEVDDIPKFTPLPSAPWKFSLPHVAVCFGARGQLVRVVPNFPTDGQPVLVEIHSLEVILNDTHEQEELRKFPGPVQREDLHKVDIMDFCQENVNRCLQSQGKGSQDESLLWKILWQMCQQNGCIAGSDVAEILLQDYKREIYQRKLPDVDFSSPGGEPFLMEDCTQVDLLTGETPSSAEISEKAVEKFTKLLFYGRRKEALDWAMKSQLWGHALFLSSKMDSRTYGWVMGRFTSTLAQNDPLLTLFQFMGRRIPQAATCYGDQKWGDWRPHLAVVLSNPTGDPEMNRRTVVTMGDNLVLKGLTEAGHCCYLTADIALSQHFEMPHHIVLLGANHRQTFQKFASSLSIQRTEILEYCQGLRKAKHCIPSFQVYKLLYAARLMDYGLTSLALHYCECIASAVLTQPGSTVLVSELIKLAERLRYSDPRIMDRPDMEQNLDPEWLSKLRDLLKQLQKDPLVRKPVYSKEENGDSVSENGNYEAKAGYCSQRSDQLPATPPEGPVLVFEGPHSPPLNITILRSTYRNDEQHVQVAILGLHFCIFHCLYTHTLYLQCLSTSRRIRTVSESSTVSMEEDDEEEQTEDRAAAKKPNEIKKGSSFGWFGWFHSKRSKETPALGLEPEKRPESNQQHSTQGEHLKSLSPNPGLYEESIPAPHPSLPPQIVYNDSRENPFFRQAGIKEIEEKHNNNSDLVLPEIQGHLEDKVDASDSSLCVSDYHSNQPVGTIPLYNPAQVILYDGLLKRPKC</sequence>
<feature type="domain" description="Sec16 Sec23-binding" evidence="14">
    <location>
        <begin position="396"/>
        <end position="638"/>
    </location>
</feature>
<dbReference type="GO" id="GO:0007030">
    <property type="term" value="P:Golgi organization"/>
    <property type="evidence" value="ECO:0007669"/>
    <property type="project" value="TreeGrafter"/>
</dbReference>
<dbReference type="PANTHER" id="PTHR13402">
    <property type="entry name" value="RGPR-RELATED"/>
    <property type="match status" value="1"/>
</dbReference>
<keyword evidence="7 12" id="KW-0931">ER-Golgi transport</keyword>
<name>A0A8T2IY07_9PIPI</name>
<evidence type="ECO:0000256" key="7">
    <source>
        <dbReference type="ARBA" id="ARBA00022892"/>
    </source>
</evidence>
<gene>
    <name evidence="16" type="ORF">GDO86_007786</name>
</gene>
<evidence type="ECO:0000256" key="10">
    <source>
        <dbReference type="ARBA" id="ARBA00023136"/>
    </source>
</evidence>
<comment type="similarity">
    <text evidence="3 12">Belongs to the SEC16 family.</text>
</comment>
<accession>A0A8T2IY07</accession>
<dbReference type="GO" id="GO:0005789">
    <property type="term" value="C:endoplasmic reticulum membrane"/>
    <property type="evidence" value="ECO:0007669"/>
    <property type="project" value="UniProtKB-SubCell"/>
</dbReference>
<keyword evidence="4 12" id="KW-0813">Transport</keyword>
<dbReference type="InterPro" id="IPR024340">
    <property type="entry name" value="Sec16_CCD"/>
</dbReference>
<keyword evidence="9 12" id="KW-0333">Golgi apparatus</keyword>
<evidence type="ECO:0000259" key="15">
    <source>
        <dbReference type="Pfam" id="PF12932"/>
    </source>
</evidence>
<evidence type="ECO:0000256" key="13">
    <source>
        <dbReference type="SAM" id="MobiDB-lite"/>
    </source>
</evidence>
<dbReference type="PANTHER" id="PTHR13402:SF11">
    <property type="entry name" value="PROTEIN TRANSPORT PROTEIN SEC16B"/>
    <property type="match status" value="1"/>
</dbReference>
<dbReference type="OrthoDB" id="8918678at2759"/>
<evidence type="ECO:0000256" key="5">
    <source>
        <dbReference type="ARBA" id="ARBA00022593"/>
    </source>
</evidence>
<evidence type="ECO:0000256" key="3">
    <source>
        <dbReference type="ARBA" id="ARBA00005927"/>
    </source>
</evidence>
<evidence type="ECO:0000256" key="1">
    <source>
        <dbReference type="ARBA" id="ARBA00004395"/>
    </source>
</evidence>
<comment type="subunit">
    <text evidence="12">SEC16A and SEC16B are each present in multiple copies in a heteromeric complex.</text>
</comment>
<feature type="domain" description="Sec16 central conserved" evidence="15">
    <location>
        <begin position="250"/>
        <end position="328"/>
    </location>
</feature>
<dbReference type="GO" id="GO:0007031">
    <property type="term" value="P:peroxisome organization"/>
    <property type="evidence" value="ECO:0007669"/>
    <property type="project" value="UniProtKB-KW"/>
</dbReference>
<dbReference type="EMBL" id="JAACNH010000007">
    <property type="protein sequence ID" value="KAG8436832.1"/>
    <property type="molecule type" value="Genomic_DNA"/>
</dbReference>
<dbReference type="InterPro" id="IPR024298">
    <property type="entry name" value="Sec16_Sec23-bd"/>
</dbReference>
<evidence type="ECO:0000313" key="17">
    <source>
        <dbReference type="Proteomes" id="UP000812440"/>
    </source>
</evidence>
<evidence type="ECO:0000313" key="16">
    <source>
        <dbReference type="EMBL" id="KAG8436832.1"/>
    </source>
</evidence>
<keyword evidence="5" id="KW-0962">Peroxisome biogenesis</keyword>
<reference evidence="16" key="1">
    <citation type="thesis" date="2020" institute="ProQuest LLC" country="789 East Eisenhower Parkway, Ann Arbor, MI, USA">
        <title>Comparative Genomics and Chromosome Evolution.</title>
        <authorList>
            <person name="Mudd A.B."/>
        </authorList>
    </citation>
    <scope>NUCLEOTIDE SEQUENCE</scope>
    <source>
        <strain evidence="16">Female2</strain>
        <tissue evidence="16">Blood</tissue>
    </source>
</reference>
<comment type="caution">
    <text evidence="16">The sequence shown here is derived from an EMBL/GenBank/DDBJ whole genome shotgun (WGS) entry which is preliminary data.</text>
</comment>
<comment type="subcellular location">
    <subcellularLocation>
        <location evidence="2">Endoplasmic reticulum membrane</location>
        <topology evidence="2">Peripheral membrane protein</topology>
    </subcellularLocation>
    <subcellularLocation>
        <location evidence="1">Golgi apparatus membrane</location>
        <topology evidence="1">Peripheral membrane protein</topology>
    </subcellularLocation>
</comment>
<evidence type="ECO:0000256" key="11">
    <source>
        <dbReference type="ARBA" id="ARBA00045648"/>
    </source>
</evidence>
<feature type="compositionally biased region" description="Polar residues" evidence="13">
    <location>
        <begin position="72"/>
        <end position="91"/>
    </location>
</feature>
<protein>
    <recommendedName>
        <fullName evidence="12">Protein transport protein sec16</fullName>
    </recommendedName>
</protein>
<evidence type="ECO:0000256" key="2">
    <source>
        <dbReference type="ARBA" id="ARBA00004406"/>
    </source>
</evidence>
<dbReference type="Pfam" id="PF12932">
    <property type="entry name" value="Sec16"/>
    <property type="match status" value="1"/>
</dbReference>
<feature type="region of interest" description="Disordered" evidence="13">
    <location>
        <begin position="820"/>
        <end position="862"/>
    </location>
</feature>
<dbReference type="AlphaFoldDB" id="A0A8T2IY07"/>
<evidence type="ECO:0000256" key="6">
    <source>
        <dbReference type="ARBA" id="ARBA00022824"/>
    </source>
</evidence>
<dbReference type="Pfam" id="PF12931">
    <property type="entry name" value="TPR_Sec16"/>
    <property type="match status" value="1"/>
</dbReference>
<organism evidence="16 17">
    <name type="scientific">Hymenochirus boettgeri</name>
    <name type="common">Congo dwarf clawed frog</name>
    <dbReference type="NCBI Taxonomy" id="247094"/>
    <lineage>
        <taxon>Eukaryota</taxon>
        <taxon>Metazoa</taxon>
        <taxon>Chordata</taxon>
        <taxon>Craniata</taxon>
        <taxon>Vertebrata</taxon>
        <taxon>Euteleostomi</taxon>
        <taxon>Amphibia</taxon>
        <taxon>Batrachia</taxon>
        <taxon>Anura</taxon>
        <taxon>Pipoidea</taxon>
        <taxon>Pipidae</taxon>
        <taxon>Pipinae</taxon>
        <taxon>Hymenochirus</taxon>
    </lineage>
</organism>
<keyword evidence="8 12" id="KW-0653">Protein transport</keyword>
<keyword evidence="6 12" id="KW-0256">Endoplasmic reticulum</keyword>
<dbReference type="GO" id="GO:0070973">
    <property type="term" value="P:protein localization to endoplasmic reticulum exit site"/>
    <property type="evidence" value="ECO:0007669"/>
    <property type="project" value="TreeGrafter"/>
</dbReference>
<feature type="region of interest" description="Disordered" evidence="13">
    <location>
        <begin position="68"/>
        <end position="91"/>
    </location>
</feature>
<evidence type="ECO:0000256" key="9">
    <source>
        <dbReference type="ARBA" id="ARBA00023034"/>
    </source>
</evidence>
<keyword evidence="10 12" id="KW-0472">Membrane</keyword>
<evidence type="ECO:0000259" key="14">
    <source>
        <dbReference type="Pfam" id="PF12931"/>
    </source>
</evidence>
<dbReference type="GO" id="GO:0012507">
    <property type="term" value="C:ER to Golgi transport vesicle membrane"/>
    <property type="evidence" value="ECO:0007669"/>
    <property type="project" value="TreeGrafter"/>
</dbReference>
<evidence type="ECO:0000256" key="12">
    <source>
        <dbReference type="RuleBase" id="RU364101"/>
    </source>
</evidence>